<dbReference type="Gene3D" id="3.30.710.10">
    <property type="entry name" value="Potassium Channel Kv1.1, Chain A"/>
    <property type="match status" value="1"/>
</dbReference>
<evidence type="ECO:0000313" key="2">
    <source>
        <dbReference type="Proteomes" id="UP000192927"/>
    </source>
</evidence>
<accession>A0A1W5D471</accession>
<name>A0A1W5D471_9LECA</name>
<organism evidence="1 2">
    <name type="scientific">Lasallia pustulata</name>
    <dbReference type="NCBI Taxonomy" id="136370"/>
    <lineage>
        <taxon>Eukaryota</taxon>
        <taxon>Fungi</taxon>
        <taxon>Dikarya</taxon>
        <taxon>Ascomycota</taxon>
        <taxon>Pezizomycotina</taxon>
        <taxon>Lecanoromycetes</taxon>
        <taxon>OSLEUM clade</taxon>
        <taxon>Umbilicariomycetidae</taxon>
        <taxon>Umbilicariales</taxon>
        <taxon>Umbilicariaceae</taxon>
        <taxon>Lasallia</taxon>
    </lineage>
</organism>
<reference evidence="2" key="1">
    <citation type="submission" date="2017-03" db="EMBL/GenBank/DDBJ databases">
        <authorList>
            <person name="Sharma R."/>
            <person name="Thines M."/>
        </authorList>
    </citation>
    <scope>NUCLEOTIDE SEQUENCE [LARGE SCALE GENOMIC DNA]</scope>
</reference>
<dbReference type="Proteomes" id="UP000192927">
    <property type="component" value="Unassembled WGS sequence"/>
</dbReference>
<evidence type="ECO:0008006" key="3">
    <source>
        <dbReference type="Google" id="ProtNLM"/>
    </source>
</evidence>
<dbReference type="CDD" id="cd18186">
    <property type="entry name" value="BTB_POZ_ZBTB_KLHL-like"/>
    <property type="match status" value="1"/>
</dbReference>
<sequence length="262" mass="30334">MDDERFEDALDNLMSAFAARNLKDNGDGVDVTISLESPAVWALQKALFGFQQSSYGVIRGSPEDVEVIVRAWDHGRWFVPETRLCERSQFFSAALRGYFKEAYLRRVHFPKEDPDIFAFWLEWVASTGLQESLRRDIQYTDADLHCLQQLYLLGERLENREFRCDIINLVYDYFLRRQPSLEFSIETVYRETIPGNDLRRLTTVYVITVLVENGALPYKLRSPPVTCILNLKGLSKLVCTREVLYILATEIFEEYGCTGTVL</sequence>
<dbReference type="EMBL" id="FWEW01001984">
    <property type="protein sequence ID" value="SLM37924.1"/>
    <property type="molecule type" value="Genomic_DNA"/>
</dbReference>
<protein>
    <recommendedName>
        <fullName evidence="3">BTB domain-containing protein</fullName>
    </recommendedName>
</protein>
<evidence type="ECO:0000313" key="1">
    <source>
        <dbReference type="EMBL" id="SLM37924.1"/>
    </source>
</evidence>
<keyword evidence="2" id="KW-1185">Reference proteome</keyword>
<dbReference type="AlphaFoldDB" id="A0A1W5D471"/>
<dbReference type="InterPro" id="IPR011333">
    <property type="entry name" value="SKP1/BTB/POZ_sf"/>
</dbReference>
<proteinExistence type="predicted"/>